<gene>
    <name evidence="1" type="ORF">AOQ84DRAFT_301326</name>
</gene>
<dbReference type="Proteomes" id="UP000250140">
    <property type="component" value="Unassembled WGS sequence"/>
</dbReference>
<organism evidence="1 2">
    <name type="scientific">Glonium stellatum</name>
    <dbReference type="NCBI Taxonomy" id="574774"/>
    <lineage>
        <taxon>Eukaryota</taxon>
        <taxon>Fungi</taxon>
        <taxon>Dikarya</taxon>
        <taxon>Ascomycota</taxon>
        <taxon>Pezizomycotina</taxon>
        <taxon>Dothideomycetes</taxon>
        <taxon>Pleosporomycetidae</taxon>
        <taxon>Gloniales</taxon>
        <taxon>Gloniaceae</taxon>
        <taxon>Glonium</taxon>
    </lineage>
</organism>
<evidence type="ECO:0000313" key="2">
    <source>
        <dbReference type="Proteomes" id="UP000250140"/>
    </source>
</evidence>
<reference evidence="1 2" key="1">
    <citation type="journal article" date="2016" name="Nat. Commun.">
        <title>Ectomycorrhizal ecology is imprinted in the genome of the dominant symbiotic fungus Cenococcum geophilum.</title>
        <authorList>
            <consortium name="DOE Joint Genome Institute"/>
            <person name="Peter M."/>
            <person name="Kohler A."/>
            <person name="Ohm R.A."/>
            <person name="Kuo A."/>
            <person name="Krutzmann J."/>
            <person name="Morin E."/>
            <person name="Arend M."/>
            <person name="Barry K.W."/>
            <person name="Binder M."/>
            <person name="Choi C."/>
            <person name="Clum A."/>
            <person name="Copeland A."/>
            <person name="Grisel N."/>
            <person name="Haridas S."/>
            <person name="Kipfer T."/>
            <person name="LaButti K."/>
            <person name="Lindquist E."/>
            <person name="Lipzen A."/>
            <person name="Maire R."/>
            <person name="Meier B."/>
            <person name="Mihaltcheva S."/>
            <person name="Molinier V."/>
            <person name="Murat C."/>
            <person name="Poggeler S."/>
            <person name="Quandt C.A."/>
            <person name="Sperisen C."/>
            <person name="Tritt A."/>
            <person name="Tisserant E."/>
            <person name="Crous P.W."/>
            <person name="Henrissat B."/>
            <person name="Nehls U."/>
            <person name="Egli S."/>
            <person name="Spatafora J.W."/>
            <person name="Grigoriev I.V."/>
            <person name="Martin F.M."/>
        </authorList>
    </citation>
    <scope>NUCLEOTIDE SEQUENCE [LARGE SCALE GENOMIC DNA]</scope>
    <source>
        <strain evidence="1 2">CBS 207.34</strain>
    </source>
</reference>
<sequence length="149" mass="17117">METIDSAQTRVIIRACVTDIPGEISRRPNTLGQIFCSEVLHRNFNKDIKLSGFDSMHIPPGFESRQPIKRWFVCDLNVVSELGKEELLAIPHLVYHASLISGRWIFTPRDSWIHQAKIYSCGSCYWGGRTEQEMANKLRSSELRKQNPN</sequence>
<dbReference type="AlphaFoldDB" id="A0A8E2ESU5"/>
<accession>A0A8E2ESU5</accession>
<name>A0A8E2ESU5_9PEZI</name>
<dbReference type="OrthoDB" id="4297596at2759"/>
<evidence type="ECO:0000313" key="1">
    <source>
        <dbReference type="EMBL" id="OCL04209.1"/>
    </source>
</evidence>
<proteinExistence type="predicted"/>
<dbReference type="EMBL" id="KV750575">
    <property type="protein sequence ID" value="OCL04209.1"/>
    <property type="molecule type" value="Genomic_DNA"/>
</dbReference>
<keyword evidence="2" id="KW-1185">Reference proteome</keyword>
<protein>
    <submittedName>
        <fullName evidence="1">Uncharacterized protein</fullName>
    </submittedName>
</protein>